<evidence type="ECO:0000256" key="2">
    <source>
        <dbReference type="ARBA" id="ARBA00001911"/>
    </source>
</evidence>
<comment type="caution">
    <text evidence="9">The sequence shown here is derived from an EMBL/GenBank/DDBJ whole genome shotgun (WGS) entry which is preliminary data.</text>
</comment>
<name>U2FMW1_9GAMM</name>
<reference evidence="9 10" key="2">
    <citation type="journal article" date="2013" name="PLoS ONE">
        <title>INDIGO - INtegrated Data Warehouse of MIcrobial GenOmes with Examples from the Red Sea Extremophiles.</title>
        <authorList>
            <person name="Alam I."/>
            <person name="Antunes A."/>
            <person name="Kamau A.A."/>
            <person name="Ba Alawi W."/>
            <person name="Kalkatawi M."/>
            <person name="Stingl U."/>
            <person name="Bajic V.B."/>
        </authorList>
    </citation>
    <scope>NUCLEOTIDE SEQUENCE [LARGE SCALE GENOMIC DNA]</scope>
    <source>
        <strain evidence="9 10">E1L3A</strain>
    </source>
</reference>
<keyword evidence="5" id="KW-0520">NAD</keyword>
<feature type="domain" description="NAD(P)-binding" evidence="8">
    <location>
        <begin position="4"/>
        <end position="323"/>
    </location>
</feature>
<reference evidence="9 10" key="1">
    <citation type="journal article" date="2011" name="J. Bacteriol.">
        <title>Genome sequence of Salinisphaera shabanensis, a gammaproteobacterium from the harsh, variable environment of the brine-seawater interface of the Shaban Deep in the Red Sea.</title>
        <authorList>
            <person name="Antunes A."/>
            <person name="Alam I."/>
            <person name="Bajic V.B."/>
            <person name="Stingl U."/>
        </authorList>
    </citation>
    <scope>NUCLEOTIDE SEQUENCE [LARGE SCALE GENOMIC DNA]</scope>
    <source>
        <strain evidence="9 10">E1L3A</strain>
    </source>
</reference>
<sequence length="349" mass="39084">MKILVTGGAGFIGSALIRYLIADTNHSVINLDSLSYAANLEALESASQSCRYTFEHTDIRDSDALGRVLGAHQPDGIIHLAAESHVDRSIAHPDDFITTNIFGTFTLLEAVRAYYEHLTYSRRQAFRFLHVSTDEVYGALGDTGSFSEDSAYAPNSPYAASKASADHLARAWHRTYGLPVVLSHSSNNYGPWQFPEKLIPLTAIKALHGKPIAIYGNGSNVRDWLYVEDHARALVRVFEEGRIGERYNIGAHEESTNLNLARRVCRILDELAPDPDIGSREQLIRFVEDRKGHDHRYAINAVKMQNELAWRPQETLDSGLRRTLLWILDNPAWVEAHLTDDEQPPSPLN</sequence>
<dbReference type="GO" id="GO:0009225">
    <property type="term" value="P:nucleotide-sugar metabolic process"/>
    <property type="evidence" value="ECO:0007669"/>
    <property type="project" value="InterPro"/>
</dbReference>
<dbReference type="RefSeq" id="WP_006912579.1">
    <property type="nucleotide sequence ID" value="NZ_AFNV02000035.1"/>
</dbReference>
<dbReference type="SUPFAM" id="SSF51735">
    <property type="entry name" value="NAD(P)-binding Rossmann-fold domains"/>
    <property type="match status" value="1"/>
</dbReference>
<dbReference type="AlphaFoldDB" id="U2FMW1"/>
<evidence type="ECO:0000256" key="1">
    <source>
        <dbReference type="ARBA" id="ARBA00001539"/>
    </source>
</evidence>
<organism evidence="9 10">
    <name type="scientific">Salinisphaera shabanensis E1L3A</name>
    <dbReference type="NCBI Taxonomy" id="1033802"/>
    <lineage>
        <taxon>Bacteria</taxon>
        <taxon>Pseudomonadati</taxon>
        <taxon>Pseudomonadota</taxon>
        <taxon>Gammaproteobacteria</taxon>
        <taxon>Salinisphaerales</taxon>
        <taxon>Salinisphaeraceae</taxon>
        <taxon>Salinisphaera</taxon>
    </lineage>
</organism>
<dbReference type="OrthoDB" id="9803010at2"/>
<dbReference type="eggNOG" id="COG1088">
    <property type="taxonomic scope" value="Bacteria"/>
</dbReference>
<keyword evidence="6 7" id="KW-0456">Lyase</keyword>
<dbReference type="InterPro" id="IPR005888">
    <property type="entry name" value="dTDP_Gluc_deHydtase"/>
</dbReference>
<evidence type="ECO:0000259" key="8">
    <source>
        <dbReference type="Pfam" id="PF16363"/>
    </source>
</evidence>
<dbReference type="EMBL" id="AFNV02000035">
    <property type="protein sequence ID" value="ERJ17534.1"/>
    <property type="molecule type" value="Genomic_DNA"/>
</dbReference>
<comment type="cofactor">
    <cofactor evidence="2 7">
        <name>NAD(+)</name>
        <dbReference type="ChEBI" id="CHEBI:57540"/>
    </cofactor>
</comment>
<dbReference type="InterPro" id="IPR036291">
    <property type="entry name" value="NAD(P)-bd_dom_sf"/>
</dbReference>
<protein>
    <recommendedName>
        <fullName evidence="4 7">dTDP-glucose 4,6-dehydratase</fullName>
        <ecNumber evidence="4 7">4.2.1.46</ecNumber>
    </recommendedName>
</protein>
<comment type="catalytic activity">
    <reaction evidence="1 7">
        <text>dTDP-alpha-D-glucose = dTDP-4-dehydro-6-deoxy-alpha-D-glucose + H2O</text>
        <dbReference type="Rhea" id="RHEA:17221"/>
        <dbReference type="ChEBI" id="CHEBI:15377"/>
        <dbReference type="ChEBI" id="CHEBI:57477"/>
        <dbReference type="ChEBI" id="CHEBI:57649"/>
        <dbReference type="EC" id="4.2.1.46"/>
    </reaction>
</comment>
<evidence type="ECO:0000313" key="9">
    <source>
        <dbReference type="EMBL" id="ERJ17534.1"/>
    </source>
</evidence>
<dbReference type="CDD" id="cd05246">
    <property type="entry name" value="dTDP_GD_SDR_e"/>
    <property type="match status" value="1"/>
</dbReference>
<keyword evidence="10" id="KW-1185">Reference proteome</keyword>
<proteinExistence type="inferred from homology"/>
<dbReference type="Gene3D" id="3.40.50.720">
    <property type="entry name" value="NAD(P)-binding Rossmann-like Domain"/>
    <property type="match status" value="1"/>
</dbReference>
<evidence type="ECO:0000256" key="4">
    <source>
        <dbReference type="ARBA" id="ARBA00011990"/>
    </source>
</evidence>
<comment type="similarity">
    <text evidence="3 7">Belongs to the NAD(P)-dependent epimerase/dehydratase family. dTDP-glucose dehydratase subfamily.</text>
</comment>
<dbReference type="GO" id="GO:0008460">
    <property type="term" value="F:dTDP-glucose 4,6-dehydratase activity"/>
    <property type="evidence" value="ECO:0007669"/>
    <property type="project" value="UniProtKB-EC"/>
</dbReference>
<evidence type="ECO:0000256" key="5">
    <source>
        <dbReference type="ARBA" id="ARBA00023027"/>
    </source>
</evidence>
<evidence type="ECO:0000256" key="6">
    <source>
        <dbReference type="ARBA" id="ARBA00023239"/>
    </source>
</evidence>
<dbReference type="InterPro" id="IPR016040">
    <property type="entry name" value="NAD(P)-bd_dom"/>
</dbReference>
<dbReference type="Gene3D" id="3.90.25.10">
    <property type="entry name" value="UDP-galactose 4-epimerase, domain 1"/>
    <property type="match status" value="1"/>
</dbReference>
<gene>
    <name evidence="9" type="primary">rfbB</name>
    <name evidence="9" type="ORF">SSPSH_003639</name>
</gene>
<evidence type="ECO:0000256" key="7">
    <source>
        <dbReference type="RuleBase" id="RU004473"/>
    </source>
</evidence>
<dbReference type="NCBIfam" id="TIGR01181">
    <property type="entry name" value="dTDP_gluc_dehyt"/>
    <property type="match status" value="1"/>
</dbReference>
<dbReference type="STRING" id="1033802.SSPSH_003639"/>
<evidence type="ECO:0000313" key="10">
    <source>
        <dbReference type="Proteomes" id="UP000006242"/>
    </source>
</evidence>
<dbReference type="Pfam" id="PF16363">
    <property type="entry name" value="GDP_Man_Dehyd"/>
    <property type="match status" value="1"/>
</dbReference>
<dbReference type="PANTHER" id="PTHR43000">
    <property type="entry name" value="DTDP-D-GLUCOSE 4,6-DEHYDRATASE-RELATED"/>
    <property type="match status" value="1"/>
</dbReference>
<dbReference type="Proteomes" id="UP000006242">
    <property type="component" value="Unassembled WGS sequence"/>
</dbReference>
<dbReference type="EC" id="4.2.1.46" evidence="4 7"/>
<accession>U2FMW1</accession>
<evidence type="ECO:0000256" key="3">
    <source>
        <dbReference type="ARBA" id="ARBA00008178"/>
    </source>
</evidence>